<organism evidence="2 3">
    <name type="scientific">Pseudonocardia aurantiaca</name>
    <dbReference type="NCBI Taxonomy" id="75290"/>
    <lineage>
        <taxon>Bacteria</taxon>
        <taxon>Bacillati</taxon>
        <taxon>Actinomycetota</taxon>
        <taxon>Actinomycetes</taxon>
        <taxon>Pseudonocardiales</taxon>
        <taxon>Pseudonocardiaceae</taxon>
        <taxon>Pseudonocardia</taxon>
    </lineage>
</organism>
<gene>
    <name evidence="2" type="ORF">ACFSCY_00635</name>
</gene>
<dbReference type="PANTHER" id="PTHR48050">
    <property type="entry name" value="STEROL 3-BETA-GLUCOSYLTRANSFERASE"/>
    <property type="match status" value="1"/>
</dbReference>
<dbReference type="InterPro" id="IPR010610">
    <property type="entry name" value="EryCIII-like_C"/>
</dbReference>
<dbReference type="InterPro" id="IPR050426">
    <property type="entry name" value="Glycosyltransferase_28"/>
</dbReference>
<evidence type="ECO:0000259" key="1">
    <source>
        <dbReference type="Pfam" id="PF06722"/>
    </source>
</evidence>
<protein>
    <submittedName>
        <fullName evidence="2">Glycosyltransferase</fullName>
    </submittedName>
</protein>
<dbReference type="RefSeq" id="WP_343973340.1">
    <property type="nucleotide sequence ID" value="NZ_BAAAJG010000003.1"/>
</dbReference>
<comment type="caution">
    <text evidence="2">The sequence shown here is derived from an EMBL/GenBank/DDBJ whole genome shotgun (WGS) entry which is preliminary data.</text>
</comment>
<sequence>MDHAGAGTTAACLRAGVPSIPMPAHTDQLFWASRLARLGAGTAPVPAAKATGAQVTAAIKEATERLDLRKGAQRIADAMAAEDGTALLRAGLRSLVG</sequence>
<dbReference type="Gene3D" id="3.40.50.2000">
    <property type="entry name" value="Glycogen Phosphorylase B"/>
    <property type="match status" value="1"/>
</dbReference>
<reference evidence="3" key="1">
    <citation type="journal article" date="2019" name="Int. J. Syst. Evol. Microbiol.">
        <title>The Global Catalogue of Microorganisms (GCM) 10K type strain sequencing project: providing services to taxonomists for standard genome sequencing and annotation.</title>
        <authorList>
            <consortium name="The Broad Institute Genomics Platform"/>
            <consortium name="The Broad Institute Genome Sequencing Center for Infectious Disease"/>
            <person name="Wu L."/>
            <person name="Ma J."/>
        </authorList>
    </citation>
    <scope>NUCLEOTIDE SEQUENCE [LARGE SCALE GENOMIC DNA]</scope>
    <source>
        <strain evidence="3">JCM 12165</strain>
    </source>
</reference>
<proteinExistence type="predicted"/>
<feature type="domain" description="Erythromycin biosynthesis protein CIII-like C-terminal" evidence="1">
    <location>
        <begin position="2"/>
        <end position="82"/>
    </location>
</feature>
<evidence type="ECO:0000313" key="2">
    <source>
        <dbReference type="EMBL" id="MFD1527942.1"/>
    </source>
</evidence>
<dbReference type="PANTHER" id="PTHR48050:SF11">
    <property type="entry name" value="GLYCOSYLTRANSFERASE"/>
    <property type="match status" value="1"/>
</dbReference>
<evidence type="ECO:0000313" key="3">
    <source>
        <dbReference type="Proteomes" id="UP001597145"/>
    </source>
</evidence>
<name>A0ABW4FCK9_9PSEU</name>
<dbReference type="SUPFAM" id="SSF53756">
    <property type="entry name" value="UDP-Glycosyltransferase/glycogen phosphorylase"/>
    <property type="match status" value="1"/>
</dbReference>
<dbReference type="Pfam" id="PF06722">
    <property type="entry name" value="EryCIII-like_C"/>
    <property type="match status" value="1"/>
</dbReference>
<dbReference type="EMBL" id="JBHUCP010000001">
    <property type="protein sequence ID" value="MFD1527942.1"/>
    <property type="molecule type" value="Genomic_DNA"/>
</dbReference>
<dbReference type="Proteomes" id="UP001597145">
    <property type="component" value="Unassembled WGS sequence"/>
</dbReference>
<accession>A0ABW4FCK9</accession>
<keyword evidence="3" id="KW-1185">Reference proteome</keyword>